<evidence type="ECO:0000256" key="6">
    <source>
        <dbReference type="ARBA" id="ARBA00023242"/>
    </source>
</evidence>
<dbReference type="Gene3D" id="3.30.160.60">
    <property type="entry name" value="Classic Zinc Finger"/>
    <property type="match status" value="1"/>
</dbReference>
<dbReference type="InterPro" id="IPR013087">
    <property type="entry name" value="Znf_C2H2_type"/>
</dbReference>
<accession>A0A165HJA6</accession>
<dbReference type="EMBL" id="KV426015">
    <property type="protein sequence ID" value="KZV92054.1"/>
    <property type="molecule type" value="Genomic_DNA"/>
</dbReference>
<dbReference type="SMART" id="SM00355">
    <property type="entry name" value="ZnF_C2H2"/>
    <property type="match status" value="3"/>
</dbReference>
<evidence type="ECO:0000259" key="9">
    <source>
        <dbReference type="PROSITE" id="PS50157"/>
    </source>
</evidence>
<feature type="compositionally biased region" description="Pro residues" evidence="8">
    <location>
        <begin position="412"/>
        <end position="430"/>
    </location>
</feature>
<dbReference type="GO" id="GO:0005634">
    <property type="term" value="C:nucleus"/>
    <property type="evidence" value="ECO:0007669"/>
    <property type="project" value="UniProtKB-SubCell"/>
</dbReference>
<feature type="compositionally biased region" description="Pro residues" evidence="8">
    <location>
        <begin position="587"/>
        <end position="597"/>
    </location>
</feature>
<name>A0A165HJA6_EXIGL</name>
<feature type="compositionally biased region" description="Low complexity" evidence="8">
    <location>
        <begin position="716"/>
        <end position="732"/>
    </location>
</feature>
<feature type="non-terminal residue" evidence="10">
    <location>
        <position position="732"/>
    </location>
</feature>
<feature type="compositionally biased region" description="Gly residues" evidence="8">
    <location>
        <begin position="325"/>
        <end position="335"/>
    </location>
</feature>
<feature type="compositionally biased region" description="Low complexity" evidence="8">
    <location>
        <begin position="577"/>
        <end position="586"/>
    </location>
</feature>
<keyword evidence="3" id="KW-0677">Repeat</keyword>
<feature type="compositionally biased region" description="Basic residues" evidence="8">
    <location>
        <begin position="553"/>
        <end position="566"/>
    </location>
</feature>
<proteinExistence type="predicted"/>
<evidence type="ECO:0000256" key="8">
    <source>
        <dbReference type="SAM" id="MobiDB-lite"/>
    </source>
</evidence>
<feature type="compositionally biased region" description="Basic and acidic residues" evidence="8">
    <location>
        <begin position="672"/>
        <end position="685"/>
    </location>
</feature>
<protein>
    <recommendedName>
        <fullName evidence="9">C2H2-type domain-containing protein</fullName>
    </recommendedName>
</protein>
<dbReference type="GO" id="GO:0000978">
    <property type="term" value="F:RNA polymerase II cis-regulatory region sequence-specific DNA binding"/>
    <property type="evidence" value="ECO:0007669"/>
    <property type="project" value="InterPro"/>
</dbReference>
<dbReference type="PROSITE" id="PS50157">
    <property type="entry name" value="ZINC_FINGER_C2H2_2"/>
    <property type="match status" value="1"/>
</dbReference>
<feature type="compositionally biased region" description="Basic and acidic residues" evidence="8">
    <location>
        <begin position="396"/>
        <end position="410"/>
    </location>
</feature>
<evidence type="ECO:0000256" key="4">
    <source>
        <dbReference type="ARBA" id="ARBA00022771"/>
    </source>
</evidence>
<comment type="subcellular location">
    <subcellularLocation>
        <location evidence="1">Nucleus</location>
    </subcellularLocation>
</comment>
<evidence type="ECO:0000256" key="3">
    <source>
        <dbReference type="ARBA" id="ARBA00022737"/>
    </source>
</evidence>
<feature type="region of interest" description="Disordered" evidence="8">
    <location>
        <begin position="396"/>
        <end position="476"/>
    </location>
</feature>
<dbReference type="OrthoDB" id="10540382at2759"/>
<evidence type="ECO:0000313" key="11">
    <source>
        <dbReference type="Proteomes" id="UP000077266"/>
    </source>
</evidence>
<evidence type="ECO:0000313" key="10">
    <source>
        <dbReference type="EMBL" id="KZV92054.1"/>
    </source>
</evidence>
<reference evidence="10 11" key="1">
    <citation type="journal article" date="2016" name="Mol. Biol. Evol.">
        <title>Comparative Genomics of Early-Diverging Mushroom-Forming Fungi Provides Insights into the Origins of Lignocellulose Decay Capabilities.</title>
        <authorList>
            <person name="Nagy L.G."/>
            <person name="Riley R."/>
            <person name="Tritt A."/>
            <person name="Adam C."/>
            <person name="Daum C."/>
            <person name="Floudas D."/>
            <person name="Sun H."/>
            <person name="Yadav J.S."/>
            <person name="Pangilinan J."/>
            <person name="Larsson K.H."/>
            <person name="Matsuura K."/>
            <person name="Barry K."/>
            <person name="Labutti K."/>
            <person name="Kuo R."/>
            <person name="Ohm R.A."/>
            <person name="Bhattacharya S.S."/>
            <person name="Shirouzu T."/>
            <person name="Yoshinaga Y."/>
            <person name="Martin F.M."/>
            <person name="Grigoriev I.V."/>
            <person name="Hibbett D.S."/>
        </authorList>
    </citation>
    <scope>NUCLEOTIDE SEQUENCE [LARGE SCALE GENOMIC DNA]</scope>
    <source>
        <strain evidence="10 11">HHB12029</strain>
    </source>
</reference>
<dbReference type="PRINTS" id="PR01217">
    <property type="entry name" value="PRICHEXTENSN"/>
</dbReference>
<evidence type="ECO:0000256" key="2">
    <source>
        <dbReference type="ARBA" id="ARBA00022723"/>
    </source>
</evidence>
<keyword evidence="5" id="KW-0862">Zinc</keyword>
<feature type="region of interest" description="Disordered" evidence="8">
    <location>
        <begin position="1"/>
        <end position="109"/>
    </location>
</feature>
<feature type="compositionally biased region" description="Low complexity" evidence="8">
    <location>
        <begin position="525"/>
        <end position="552"/>
    </location>
</feature>
<dbReference type="InParanoid" id="A0A165HJA6"/>
<dbReference type="GO" id="GO:0000981">
    <property type="term" value="F:DNA-binding transcription factor activity, RNA polymerase II-specific"/>
    <property type="evidence" value="ECO:0007669"/>
    <property type="project" value="InterPro"/>
</dbReference>
<dbReference type="Proteomes" id="UP000077266">
    <property type="component" value="Unassembled WGS sequence"/>
</dbReference>
<dbReference type="GO" id="GO:0008270">
    <property type="term" value="F:zinc ion binding"/>
    <property type="evidence" value="ECO:0007669"/>
    <property type="project" value="UniProtKB-KW"/>
</dbReference>
<evidence type="ECO:0000256" key="1">
    <source>
        <dbReference type="ARBA" id="ARBA00004123"/>
    </source>
</evidence>
<organism evidence="10 11">
    <name type="scientific">Exidia glandulosa HHB12029</name>
    <dbReference type="NCBI Taxonomy" id="1314781"/>
    <lineage>
        <taxon>Eukaryota</taxon>
        <taxon>Fungi</taxon>
        <taxon>Dikarya</taxon>
        <taxon>Basidiomycota</taxon>
        <taxon>Agaricomycotina</taxon>
        <taxon>Agaricomycetes</taxon>
        <taxon>Auriculariales</taxon>
        <taxon>Exidiaceae</taxon>
        <taxon>Exidia</taxon>
    </lineage>
</organism>
<dbReference type="GO" id="GO:0000785">
    <property type="term" value="C:chromatin"/>
    <property type="evidence" value="ECO:0007669"/>
    <property type="project" value="TreeGrafter"/>
</dbReference>
<dbReference type="PANTHER" id="PTHR40626:SF11">
    <property type="entry name" value="ZINC FINGER PROTEIN YPR022C"/>
    <property type="match status" value="1"/>
</dbReference>
<keyword evidence="11" id="KW-1185">Reference proteome</keyword>
<feature type="domain" description="C2H2-type" evidence="9">
    <location>
        <begin position="171"/>
        <end position="195"/>
    </location>
</feature>
<feature type="region of interest" description="Disordered" evidence="8">
    <location>
        <begin position="321"/>
        <end position="354"/>
    </location>
</feature>
<feature type="compositionally biased region" description="Basic and acidic residues" evidence="8">
    <location>
        <begin position="698"/>
        <end position="709"/>
    </location>
</feature>
<keyword evidence="2" id="KW-0479">Metal-binding</keyword>
<dbReference type="PROSITE" id="PS00028">
    <property type="entry name" value="ZINC_FINGER_C2H2_1"/>
    <property type="match status" value="2"/>
</dbReference>
<feature type="region of interest" description="Disordered" evidence="8">
    <location>
        <begin position="518"/>
        <end position="732"/>
    </location>
</feature>
<dbReference type="InterPro" id="IPR051059">
    <property type="entry name" value="VerF-like"/>
</dbReference>
<keyword evidence="4 7" id="KW-0863">Zinc-finger</keyword>
<feature type="compositionally biased region" description="Basic and acidic residues" evidence="8">
    <location>
        <begin position="624"/>
        <end position="633"/>
    </location>
</feature>
<gene>
    <name evidence="10" type="ORF">EXIGLDRAFT_718749</name>
</gene>
<dbReference type="AlphaFoldDB" id="A0A165HJA6"/>
<feature type="compositionally biased region" description="Basic residues" evidence="8">
    <location>
        <begin position="456"/>
        <end position="467"/>
    </location>
</feature>
<keyword evidence="6" id="KW-0539">Nucleus</keyword>
<sequence length="732" mass="78578">MSDHPASSPPVASTSRAAQLPDVVTTPTKLPLPGQSHAGDADDSQGQMMMFVLDEETANAQHVSDGDVDGQMGVIDPADDMDQDGSGGQNSPKDGRKKPGRLAGQPTNSRRKEHTFWMCGYTDGGHEYKLVCGQLFNHQSNVYHHINKIHKEFSDVGRLVSMLDLRITDTFKCPGCRREFGREDSCRQHQRSTNHNRGWLGPVPIKPHQRTPSGNIANTPATTPVPPILQKWLCAFKGHGPEEDESAPECGELVMQSLGHLRAAHGVRHASNSYGRYVDMKVHESFRCAHCPCEFISRDATLHHAHVHAKEGLDPAREPTALGIAGKGGSEGGSNAGDRRPGSQLPSNVPYPDYDWQTIPPTRWPCIVRNPTGWPRTTEEYRPRSPPILPFLVREGTADEHVDRMDEVSRRTPPPTRPNLPPGSHPPPRHAPTARSVAHAPQHASYPPHPPPPGAHAHHHPPPHGHPHFFPGPPPPGFPPPFPPPFPAHMAHFAGVANMMPPPPPGYMMPPPGYYPGPPPPPPGTRSRAPSRPAAAPTNRAARHAPYPSPYAHHAHAHTHPQHHHQMMGYPPPGPGYPTQSAYPSQPAYPPPPPPPAHAHRPPVAGPSGSGSGSGSRAPPKRPASADKGKESEPFVPALPAAIPPVGMLIDEATPAPAPAVEKKQGTGTGAKGKEKEKLKGKEKVTATAKGMGKAQTKGKEKAKEKEKTPMPAPAPKAKSAPAPAPRTAMPL</sequence>
<dbReference type="PANTHER" id="PTHR40626">
    <property type="entry name" value="MIP31509P"/>
    <property type="match status" value="1"/>
</dbReference>
<evidence type="ECO:0000256" key="7">
    <source>
        <dbReference type="PROSITE-ProRule" id="PRU00042"/>
    </source>
</evidence>
<evidence type="ECO:0000256" key="5">
    <source>
        <dbReference type="ARBA" id="ARBA00022833"/>
    </source>
</evidence>